<evidence type="ECO:0000313" key="1">
    <source>
        <dbReference type="EMBL" id="CDW24861.1"/>
    </source>
</evidence>
<sequence>MNLSSSFQAMESLSDINPAGPNFFLLCVG</sequence>
<reference evidence="1" key="1">
    <citation type="submission" date="2014-05" db="EMBL/GenBank/DDBJ databases">
        <authorList>
            <person name="Chronopoulou M."/>
        </authorList>
    </citation>
    <scope>NUCLEOTIDE SEQUENCE</scope>
    <source>
        <tissue evidence="1">Whole organism</tissue>
    </source>
</reference>
<dbReference type="EMBL" id="HACA01007500">
    <property type="protein sequence ID" value="CDW24861.1"/>
    <property type="molecule type" value="Transcribed_RNA"/>
</dbReference>
<protein>
    <submittedName>
        <fullName evidence="1">Uncharacterized protein</fullName>
    </submittedName>
</protein>
<accession>A0A0K2THA8</accession>
<dbReference type="AlphaFoldDB" id="A0A0K2THA8"/>
<organism evidence="1">
    <name type="scientific">Lepeophtheirus salmonis</name>
    <name type="common">Salmon louse</name>
    <name type="synonym">Caligus salmonis</name>
    <dbReference type="NCBI Taxonomy" id="72036"/>
    <lineage>
        <taxon>Eukaryota</taxon>
        <taxon>Metazoa</taxon>
        <taxon>Ecdysozoa</taxon>
        <taxon>Arthropoda</taxon>
        <taxon>Crustacea</taxon>
        <taxon>Multicrustacea</taxon>
        <taxon>Hexanauplia</taxon>
        <taxon>Copepoda</taxon>
        <taxon>Siphonostomatoida</taxon>
        <taxon>Caligidae</taxon>
        <taxon>Lepeophtheirus</taxon>
    </lineage>
</organism>
<proteinExistence type="predicted"/>
<name>A0A0K2THA8_LEPSM</name>